<gene>
    <name evidence="4" type="ORF">AADEFJLK_04221</name>
    <name evidence="3" type="ORF">CEK71_20860</name>
</gene>
<evidence type="ECO:0000313" key="6">
    <source>
        <dbReference type="Proteomes" id="UP000237423"/>
    </source>
</evidence>
<reference evidence="4 6" key="2">
    <citation type="submission" date="2017-11" db="EMBL/GenBank/DDBJ databases">
        <title>Draft Genome Sequence of Methylobacter psychrotolerans Sph1T, an Obligate Methanotroph from Low-Temperature Environments.</title>
        <authorList>
            <person name="Oshkin I.Y."/>
            <person name="Miroshnikov K."/>
            <person name="Belova S.E."/>
            <person name="Korzhenkov A."/>
            <person name="Toshchakov S.V."/>
            <person name="Dedysh S.N."/>
        </authorList>
    </citation>
    <scope>NUCLEOTIDE SEQUENCE [LARGE SCALE GENOMIC DNA]</scope>
    <source>
        <strain evidence="4 6">Sph1</strain>
    </source>
</reference>
<evidence type="ECO:0000313" key="4">
    <source>
        <dbReference type="EMBL" id="POZ50012.1"/>
    </source>
</evidence>
<reference evidence="3 5" key="1">
    <citation type="submission" date="2017-06" db="EMBL/GenBank/DDBJ databases">
        <title>Genome Sequencing of the methanotroph Methylovulum psychrotolerants str. HV10-M2 isolated from a high-altitude environment.</title>
        <authorList>
            <person name="Mateos-Rivera A."/>
        </authorList>
    </citation>
    <scope>NUCLEOTIDE SEQUENCE [LARGE SCALE GENOMIC DNA]</scope>
    <source>
        <strain evidence="3 5">HV10_M2</strain>
    </source>
</reference>
<name>A0A1Z4C440_9GAMM</name>
<evidence type="ECO:0000313" key="3">
    <source>
        <dbReference type="EMBL" id="ASF48316.1"/>
    </source>
</evidence>
<dbReference type="InterPro" id="IPR036761">
    <property type="entry name" value="TTHA0802/YceI-like_sf"/>
</dbReference>
<dbReference type="Pfam" id="PF04264">
    <property type="entry name" value="YceI"/>
    <property type="match status" value="1"/>
</dbReference>
<dbReference type="EMBL" id="PGFZ01000017">
    <property type="protein sequence ID" value="POZ50012.1"/>
    <property type="molecule type" value="Genomic_DNA"/>
</dbReference>
<feature type="domain" description="Lipid/polyisoprenoid-binding YceI-like" evidence="2">
    <location>
        <begin position="23"/>
        <end position="186"/>
    </location>
</feature>
<dbReference type="InterPro" id="IPR007372">
    <property type="entry name" value="Lipid/polyisoprenoid-bd_YceI"/>
</dbReference>
<evidence type="ECO:0000259" key="2">
    <source>
        <dbReference type="SMART" id="SM00867"/>
    </source>
</evidence>
<keyword evidence="5" id="KW-1185">Reference proteome</keyword>
<accession>A0A1Z4C440</accession>
<sequence>MKRITLLTLAALFSTAALATPETYLIDSTHTLPRFSYSHFGYSTQLSRFDKATGKIVLDRQAKSGSVDVTIATTSVDTGSPLFNEHIQGKDFLDTATYPTATFTSNTLKFEGEALVAVDGILTLKGISKPVTLAVTSFQCMPHPMLKKDACGANATTVVKRSDFNMGKYAPHVGDEVTLTIPVEAVKE</sequence>
<dbReference type="Gene3D" id="2.40.128.110">
    <property type="entry name" value="Lipid/polyisoprenoid-binding, YceI-like"/>
    <property type="match status" value="1"/>
</dbReference>
<dbReference type="Proteomes" id="UP000237423">
    <property type="component" value="Unassembled WGS sequence"/>
</dbReference>
<proteinExistence type="predicted"/>
<dbReference type="SMART" id="SM00867">
    <property type="entry name" value="YceI"/>
    <property type="match status" value="1"/>
</dbReference>
<dbReference type="KEGG" id="mpsy:CEK71_20860"/>
<dbReference type="PANTHER" id="PTHR34406">
    <property type="entry name" value="PROTEIN YCEI"/>
    <property type="match status" value="1"/>
</dbReference>
<dbReference type="OrthoDB" id="9811006at2"/>
<keyword evidence="1" id="KW-0732">Signal</keyword>
<dbReference type="AlphaFoldDB" id="A0A1Z4C440"/>
<protein>
    <submittedName>
        <fullName evidence="3">Polyisoprenoid-binding protein</fullName>
    </submittedName>
</protein>
<evidence type="ECO:0000256" key="1">
    <source>
        <dbReference type="SAM" id="SignalP"/>
    </source>
</evidence>
<dbReference type="RefSeq" id="WP_088621186.1">
    <property type="nucleotide sequence ID" value="NZ_CP022129.1"/>
</dbReference>
<dbReference type="PANTHER" id="PTHR34406:SF2">
    <property type="entry name" value="PERIPLASMIC PROTEIN"/>
    <property type="match status" value="1"/>
</dbReference>
<dbReference type="Proteomes" id="UP000197019">
    <property type="component" value="Chromosome"/>
</dbReference>
<organism evidence="3 5">
    <name type="scientific">Methylovulum psychrotolerans</name>
    <dbReference type="NCBI Taxonomy" id="1704499"/>
    <lineage>
        <taxon>Bacteria</taxon>
        <taxon>Pseudomonadati</taxon>
        <taxon>Pseudomonadota</taxon>
        <taxon>Gammaproteobacteria</taxon>
        <taxon>Methylococcales</taxon>
        <taxon>Methylococcaceae</taxon>
        <taxon>Methylovulum</taxon>
    </lineage>
</organism>
<dbReference type="EMBL" id="CP022129">
    <property type="protein sequence ID" value="ASF48316.1"/>
    <property type="molecule type" value="Genomic_DNA"/>
</dbReference>
<evidence type="ECO:0000313" key="5">
    <source>
        <dbReference type="Proteomes" id="UP000197019"/>
    </source>
</evidence>
<feature type="signal peptide" evidence="1">
    <location>
        <begin position="1"/>
        <end position="19"/>
    </location>
</feature>
<feature type="chain" id="PRO_5033291462" evidence="1">
    <location>
        <begin position="20"/>
        <end position="188"/>
    </location>
</feature>
<dbReference type="SUPFAM" id="SSF101874">
    <property type="entry name" value="YceI-like"/>
    <property type="match status" value="1"/>
</dbReference>